<gene>
    <name evidence="8" type="ORF">SYNTR_1700</name>
</gene>
<dbReference type="EMBL" id="CP046457">
    <property type="protein sequence ID" value="QGU00294.1"/>
    <property type="molecule type" value="Genomic_DNA"/>
</dbReference>
<name>A0A6I6DMM9_9FIRM</name>
<feature type="transmembrane region" description="Helical" evidence="6">
    <location>
        <begin position="263"/>
        <end position="282"/>
    </location>
</feature>
<proteinExistence type="predicted"/>
<dbReference type="InterPro" id="IPR018076">
    <property type="entry name" value="T2SS_GspF_dom"/>
</dbReference>
<dbReference type="InterPro" id="IPR042094">
    <property type="entry name" value="T2SS_GspF_sf"/>
</dbReference>
<dbReference type="RefSeq" id="WP_156204097.1">
    <property type="nucleotide sequence ID" value="NZ_CP046457.1"/>
</dbReference>
<feature type="transmembrane region" description="Helical" evidence="6">
    <location>
        <begin position="294"/>
        <end position="314"/>
    </location>
</feature>
<sequence>MLLIAISISSFLLVIVIAYQLKSLLTRKENRIKKRLLLTIGTQEVESTKKTSSVPTREKLHSKLVSFTTLIINSNYLENKKQNLEKAGLLLKVEELLFFKLLSAVVVGFFGLLIFNQFIFFIITGILGWLLPELLIVYLKRKRIAAIEAQLLNAVIILANSLRAGYSLLQAIDIVSKETPKPLGHELSKVVKEMQVGVRPEDALLNLQKRIESNEIELLVTGILVQREVGGNLAEILDTIAETIDKRIKMRAKIMALTAQGRMSAWVVSILPFALALFIFGTRPDFGMIMLTEPLGITMLTIGFVMLVLGILLIRRIVNIDV</sequence>
<feature type="domain" description="Type II secretion system protein GspF" evidence="7">
    <location>
        <begin position="158"/>
        <end position="280"/>
    </location>
</feature>
<evidence type="ECO:0000256" key="4">
    <source>
        <dbReference type="ARBA" id="ARBA00022989"/>
    </source>
</evidence>
<keyword evidence="2" id="KW-1003">Cell membrane</keyword>
<feature type="transmembrane region" description="Helical" evidence="6">
    <location>
        <begin position="96"/>
        <end position="114"/>
    </location>
</feature>
<reference evidence="9" key="1">
    <citation type="journal article" date="2019" name="Microbiology">
        <title>Complete Genome Sequence of an Uncultured Bacterium of the Candidate Phylum Bipolaricaulota.</title>
        <authorList>
            <person name="Kadnikov V.V."/>
            <person name="Mardanov A.V."/>
            <person name="Beletsky A.V."/>
            <person name="Frank Y.A."/>
            <person name="Karnachuk O.V."/>
            <person name="Ravin N.V."/>
        </authorList>
    </citation>
    <scope>NUCLEOTIDE SEQUENCE [LARGE SCALE GENOMIC DNA]</scope>
</reference>
<evidence type="ECO:0000256" key="2">
    <source>
        <dbReference type="ARBA" id="ARBA00022475"/>
    </source>
</evidence>
<dbReference type="KEGG" id="salq:SYNTR_1700"/>
<dbReference type="GO" id="GO:0005886">
    <property type="term" value="C:plasma membrane"/>
    <property type="evidence" value="ECO:0007669"/>
    <property type="project" value="UniProtKB-SubCell"/>
</dbReference>
<keyword evidence="9" id="KW-1185">Reference proteome</keyword>
<evidence type="ECO:0000256" key="1">
    <source>
        <dbReference type="ARBA" id="ARBA00004651"/>
    </source>
</evidence>
<accession>A0A6I6DMM9</accession>
<keyword evidence="5 6" id="KW-0472">Membrane</keyword>
<evidence type="ECO:0000256" key="6">
    <source>
        <dbReference type="SAM" id="Phobius"/>
    </source>
</evidence>
<feature type="transmembrane region" description="Helical" evidence="6">
    <location>
        <begin position="120"/>
        <end position="139"/>
    </location>
</feature>
<dbReference type="Proteomes" id="UP000426444">
    <property type="component" value="Chromosome"/>
</dbReference>
<feature type="transmembrane region" description="Helical" evidence="6">
    <location>
        <begin position="6"/>
        <end position="25"/>
    </location>
</feature>
<keyword evidence="3 6" id="KW-0812">Transmembrane</keyword>
<dbReference type="AlphaFoldDB" id="A0A6I6DMM9"/>
<dbReference type="PANTHER" id="PTHR35007:SF1">
    <property type="entry name" value="PILUS ASSEMBLY PROTEIN"/>
    <property type="match status" value="1"/>
</dbReference>
<evidence type="ECO:0000313" key="9">
    <source>
        <dbReference type="Proteomes" id="UP000426444"/>
    </source>
</evidence>
<dbReference type="Pfam" id="PF00482">
    <property type="entry name" value="T2SSF"/>
    <property type="match status" value="1"/>
</dbReference>
<organism evidence="8 9">
    <name type="scientific">Candidatus Syntrophocurvum alkaliphilum</name>
    <dbReference type="NCBI Taxonomy" id="2293317"/>
    <lineage>
        <taxon>Bacteria</taxon>
        <taxon>Bacillati</taxon>
        <taxon>Bacillota</taxon>
        <taxon>Clostridia</taxon>
        <taxon>Eubacteriales</taxon>
        <taxon>Syntrophomonadaceae</taxon>
        <taxon>Candidatus Syntrophocurvum</taxon>
    </lineage>
</organism>
<keyword evidence="4 6" id="KW-1133">Transmembrane helix</keyword>
<comment type="subcellular location">
    <subcellularLocation>
        <location evidence="1">Cell membrane</location>
        <topology evidence="1">Multi-pass membrane protein</topology>
    </subcellularLocation>
</comment>
<dbReference type="OrthoDB" id="9803381at2"/>
<protein>
    <submittedName>
        <fullName evidence="8">Flp pilus assembly protein TadB</fullName>
    </submittedName>
</protein>
<dbReference type="Gene3D" id="1.20.81.30">
    <property type="entry name" value="Type II secretion system (T2SS), domain F"/>
    <property type="match status" value="1"/>
</dbReference>
<dbReference type="PANTHER" id="PTHR35007">
    <property type="entry name" value="INTEGRAL MEMBRANE PROTEIN-RELATED"/>
    <property type="match status" value="1"/>
</dbReference>
<evidence type="ECO:0000256" key="3">
    <source>
        <dbReference type="ARBA" id="ARBA00022692"/>
    </source>
</evidence>
<evidence type="ECO:0000259" key="7">
    <source>
        <dbReference type="Pfam" id="PF00482"/>
    </source>
</evidence>
<evidence type="ECO:0000313" key="8">
    <source>
        <dbReference type="EMBL" id="QGU00294.1"/>
    </source>
</evidence>
<evidence type="ECO:0000256" key="5">
    <source>
        <dbReference type="ARBA" id="ARBA00023136"/>
    </source>
</evidence>